<evidence type="ECO:0000313" key="1">
    <source>
        <dbReference type="EMBL" id="JAV18973.1"/>
    </source>
</evidence>
<dbReference type="EMBL" id="GFDL01016072">
    <property type="protein sequence ID" value="JAV18973.1"/>
    <property type="molecule type" value="Transcribed_RNA"/>
</dbReference>
<sequence length="129" mass="13333">MGSRLGLQRLDGDRIASRNQASVSFLSPSMSLVLESSIVFTLSSTGVASSSLESSSVSRLGVSAVVGSFLSSSSESFLGASSSSPLRLPVSMDFSVVVVDFSSDSSPSAGWTSITRTLNTEVPKSVFLV</sequence>
<dbReference type="AlphaFoldDB" id="A0A1Q3EUJ2"/>
<reference evidence="1" key="1">
    <citation type="submission" date="2017-01" db="EMBL/GenBank/DDBJ databases">
        <title>A deep insight into the sialotranscriptome of adult male and female Cluex tarsalis mosquitoes.</title>
        <authorList>
            <person name="Ribeiro J.M."/>
            <person name="Moreira F."/>
            <person name="Bernard K.A."/>
            <person name="Calvo E."/>
        </authorList>
    </citation>
    <scope>NUCLEOTIDE SEQUENCE</scope>
    <source>
        <strain evidence="1">Kern County</strain>
        <tissue evidence="1">Salivary glands</tissue>
    </source>
</reference>
<proteinExistence type="predicted"/>
<name>A0A1Q3EUJ2_CULTA</name>
<accession>A0A1Q3EUJ2</accession>
<protein>
    <submittedName>
        <fullName evidence="1">Uncharacterized protein</fullName>
    </submittedName>
</protein>
<organism evidence="1">
    <name type="scientific">Culex tarsalis</name>
    <name type="common">Encephalitis mosquito</name>
    <dbReference type="NCBI Taxonomy" id="7177"/>
    <lineage>
        <taxon>Eukaryota</taxon>
        <taxon>Metazoa</taxon>
        <taxon>Ecdysozoa</taxon>
        <taxon>Arthropoda</taxon>
        <taxon>Hexapoda</taxon>
        <taxon>Insecta</taxon>
        <taxon>Pterygota</taxon>
        <taxon>Neoptera</taxon>
        <taxon>Endopterygota</taxon>
        <taxon>Diptera</taxon>
        <taxon>Nematocera</taxon>
        <taxon>Culicoidea</taxon>
        <taxon>Culicidae</taxon>
        <taxon>Culicinae</taxon>
        <taxon>Culicini</taxon>
        <taxon>Culex</taxon>
        <taxon>Culex</taxon>
    </lineage>
</organism>